<dbReference type="InterPro" id="IPR036774">
    <property type="entry name" value="ERV/ALR_sulphydryl_oxid_sf"/>
</dbReference>
<dbReference type="PROSITE" id="PS51324">
    <property type="entry name" value="ERV_ALR"/>
    <property type="match status" value="1"/>
</dbReference>
<dbReference type="EC" id="1.8.3.2" evidence="2"/>
<dbReference type="Gene3D" id="1.20.120.310">
    <property type="entry name" value="ERV/ALR sulfhydryl oxidase domain"/>
    <property type="match status" value="1"/>
</dbReference>
<evidence type="ECO:0000313" key="8">
    <source>
        <dbReference type="EMBL" id="QHS97915.1"/>
    </source>
</evidence>
<dbReference type="AlphaFoldDB" id="A0A6C0BZT3"/>
<name>A0A6C0BZT3_9ZZZZ</name>
<keyword evidence="6" id="KW-1015">Disulfide bond</keyword>
<dbReference type="Pfam" id="PF04777">
    <property type="entry name" value="Evr1_Alr"/>
    <property type="match status" value="1"/>
</dbReference>
<comment type="cofactor">
    <cofactor evidence="1">
        <name>FAD</name>
        <dbReference type="ChEBI" id="CHEBI:57692"/>
    </cofactor>
</comment>
<dbReference type="GO" id="GO:0016972">
    <property type="term" value="F:thiol oxidase activity"/>
    <property type="evidence" value="ECO:0007669"/>
    <property type="project" value="UniProtKB-EC"/>
</dbReference>
<dbReference type="EMBL" id="MN739308">
    <property type="protein sequence ID" value="QHS97915.1"/>
    <property type="molecule type" value="Genomic_DNA"/>
</dbReference>
<keyword evidence="5" id="KW-0560">Oxidoreductase</keyword>
<evidence type="ECO:0000256" key="4">
    <source>
        <dbReference type="ARBA" id="ARBA00022827"/>
    </source>
</evidence>
<accession>A0A6C0BZT3</accession>
<proteinExistence type="predicted"/>
<protein>
    <recommendedName>
        <fullName evidence="2">thiol oxidase</fullName>
        <ecNumber evidence="2">1.8.3.2</ecNumber>
    </recommendedName>
</protein>
<dbReference type="SUPFAM" id="SSF69000">
    <property type="entry name" value="FAD-dependent thiol oxidase"/>
    <property type="match status" value="1"/>
</dbReference>
<evidence type="ECO:0000256" key="5">
    <source>
        <dbReference type="ARBA" id="ARBA00023002"/>
    </source>
</evidence>
<feature type="domain" description="ERV/ALR sulfhydryl oxidase" evidence="7">
    <location>
        <begin position="1"/>
        <end position="59"/>
    </location>
</feature>
<sequence length="70" mass="7773">MLPCQTCSHHLAKELGNLDVSAACESGENLSRMWCAVHNAVNQRTNKPLMDCEGVHREYQTVPVCRSGNM</sequence>
<keyword evidence="3" id="KW-0285">Flavoprotein</keyword>
<evidence type="ECO:0000256" key="1">
    <source>
        <dbReference type="ARBA" id="ARBA00001974"/>
    </source>
</evidence>
<dbReference type="InterPro" id="IPR017905">
    <property type="entry name" value="ERV/ALR_sulphydryl_oxidase"/>
</dbReference>
<reference evidence="8" key="1">
    <citation type="journal article" date="2020" name="Nature">
        <title>Giant virus diversity and host interactions through global metagenomics.</title>
        <authorList>
            <person name="Schulz F."/>
            <person name="Roux S."/>
            <person name="Paez-Espino D."/>
            <person name="Jungbluth S."/>
            <person name="Walsh D.A."/>
            <person name="Denef V.J."/>
            <person name="McMahon K.D."/>
            <person name="Konstantinidis K.T."/>
            <person name="Eloe-Fadrosh E.A."/>
            <person name="Kyrpides N.C."/>
            <person name="Woyke T."/>
        </authorList>
    </citation>
    <scope>NUCLEOTIDE SEQUENCE</scope>
    <source>
        <strain evidence="8">GVMAG-M-3300020182-33</strain>
    </source>
</reference>
<evidence type="ECO:0000256" key="2">
    <source>
        <dbReference type="ARBA" id="ARBA00012512"/>
    </source>
</evidence>
<evidence type="ECO:0000256" key="6">
    <source>
        <dbReference type="ARBA" id="ARBA00023157"/>
    </source>
</evidence>
<organism evidence="8">
    <name type="scientific">viral metagenome</name>
    <dbReference type="NCBI Taxonomy" id="1070528"/>
    <lineage>
        <taxon>unclassified sequences</taxon>
        <taxon>metagenomes</taxon>
        <taxon>organismal metagenomes</taxon>
    </lineage>
</organism>
<evidence type="ECO:0000256" key="3">
    <source>
        <dbReference type="ARBA" id="ARBA00022630"/>
    </source>
</evidence>
<evidence type="ECO:0000259" key="7">
    <source>
        <dbReference type="PROSITE" id="PS51324"/>
    </source>
</evidence>
<keyword evidence="4" id="KW-0274">FAD</keyword>